<name>A0A8J5LNE5_ZINOF</name>
<dbReference type="InterPro" id="IPR040296">
    <property type="entry name" value="PSBT"/>
</dbReference>
<feature type="compositionally biased region" description="Basic and acidic residues" evidence="1">
    <location>
        <begin position="37"/>
        <end position="57"/>
    </location>
</feature>
<dbReference type="Proteomes" id="UP000734854">
    <property type="component" value="Unassembled WGS sequence"/>
</dbReference>
<dbReference type="PANTHER" id="PTHR34940">
    <property type="entry name" value="PHOTOSYSTEM II 5 KDA PROTEIN, CHLOROPLASTIC"/>
    <property type="match status" value="1"/>
</dbReference>
<feature type="region of interest" description="Disordered" evidence="1">
    <location>
        <begin position="34"/>
        <end position="57"/>
    </location>
</feature>
<accession>A0A8J5LNE5</accession>
<evidence type="ECO:0000313" key="3">
    <source>
        <dbReference type="Proteomes" id="UP000734854"/>
    </source>
</evidence>
<reference evidence="2 3" key="1">
    <citation type="submission" date="2020-08" db="EMBL/GenBank/DDBJ databases">
        <title>Plant Genome Project.</title>
        <authorList>
            <person name="Zhang R.-G."/>
        </authorList>
    </citation>
    <scope>NUCLEOTIDE SEQUENCE [LARGE SCALE GENOMIC DNA]</scope>
    <source>
        <tissue evidence="2">Rhizome</tissue>
    </source>
</reference>
<evidence type="ECO:0000256" key="1">
    <source>
        <dbReference type="SAM" id="MobiDB-lite"/>
    </source>
</evidence>
<organism evidence="2 3">
    <name type="scientific">Zingiber officinale</name>
    <name type="common">Ginger</name>
    <name type="synonym">Amomum zingiber</name>
    <dbReference type="NCBI Taxonomy" id="94328"/>
    <lineage>
        <taxon>Eukaryota</taxon>
        <taxon>Viridiplantae</taxon>
        <taxon>Streptophyta</taxon>
        <taxon>Embryophyta</taxon>
        <taxon>Tracheophyta</taxon>
        <taxon>Spermatophyta</taxon>
        <taxon>Magnoliopsida</taxon>
        <taxon>Liliopsida</taxon>
        <taxon>Zingiberales</taxon>
        <taxon>Zingiberaceae</taxon>
        <taxon>Zingiber</taxon>
    </lineage>
</organism>
<protein>
    <submittedName>
        <fullName evidence="2">Uncharacterized protein</fullName>
    </submittedName>
</protein>
<gene>
    <name evidence="2" type="ORF">ZIOFF_019994</name>
</gene>
<dbReference type="PANTHER" id="PTHR34940:SF4">
    <property type="entry name" value="OS02G0581100 PROTEIN"/>
    <property type="match status" value="1"/>
</dbReference>
<sequence length="183" mass="18993">MASLTMMASMLGGAATVAGRPSLNSGRRSLIVAKAAASKDHDHAASSKPDDRDDENAGGRRAVMFAAAAAAACAVGQGIAMALDEPKRGTPEAKKKYGPVGQGLAQVVVIVNRRSPNSMPFPTLCHSPLYVIPDSLSLLVKGCSQHIATHLHVIPNSLSLLVLGHSRLFATLDSRLLGAPCYS</sequence>
<dbReference type="EMBL" id="JACMSC010000005">
    <property type="protein sequence ID" value="KAG6522839.1"/>
    <property type="molecule type" value="Genomic_DNA"/>
</dbReference>
<comment type="caution">
    <text evidence="2">The sequence shown here is derived from an EMBL/GenBank/DDBJ whole genome shotgun (WGS) entry which is preliminary data.</text>
</comment>
<keyword evidence="3" id="KW-1185">Reference proteome</keyword>
<proteinExistence type="predicted"/>
<dbReference type="AlphaFoldDB" id="A0A8J5LNE5"/>
<evidence type="ECO:0000313" key="2">
    <source>
        <dbReference type="EMBL" id="KAG6522839.1"/>
    </source>
</evidence>